<gene>
    <name evidence="1" type="ORF">BD311DRAFT_667301</name>
</gene>
<organism evidence="1">
    <name type="scientific">Dichomitus squalens</name>
    <dbReference type="NCBI Taxonomy" id="114155"/>
    <lineage>
        <taxon>Eukaryota</taxon>
        <taxon>Fungi</taxon>
        <taxon>Dikarya</taxon>
        <taxon>Basidiomycota</taxon>
        <taxon>Agaricomycotina</taxon>
        <taxon>Agaricomycetes</taxon>
        <taxon>Polyporales</taxon>
        <taxon>Polyporaceae</taxon>
        <taxon>Dichomitus</taxon>
    </lineage>
</organism>
<name>A0A4Q9MGK8_9APHY</name>
<protein>
    <submittedName>
        <fullName evidence="1">Uncharacterized protein</fullName>
    </submittedName>
</protein>
<dbReference type="Proteomes" id="UP000292957">
    <property type="component" value="Unassembled WGS sequence"/>
</dbReference>
<proteinExistence type="predicted"/>
<sequence>MASTCSTRRFNMGENAVIFGQAAVVGLMAFPLRPFASNIPHCASLAHNRKPVWYGTNGRRCLRLRTLLSRNSGMGQLSCASNLMPFCLPSRH</sequence>
<dbReference type="AlphaFoldDB" id="A0A4Q9MGK8"/>
<dbReference type="EMBL" id="ML143444">
    <property type="protein sequence ID" value="TBU26574.1"/>
    <property type="molecule type" value="Genomic_DNA"/>
</dbReference>
<accession>A0A4Q9MGK8</accession>
<evidence type="ECO:0000313" key="1">
    <source>
        <dbReference type="EMBL" id="TBU26574.1"/>
    </source>
</evidence>
<reference evidence="1" key="1">
    <citation type="submission" date="2019-01" db="EMBL/GenBank/DDBJ databases">
        <title>Draft genome sequences of three monokaryotic isolates of the white-rot basidiomycete fungus Dichomitus squalens.</title>
        <authorList>
            <consortium name="DOE Joint Genome Institute"/>
            <person name="Lopez S.C."/>
            <person name="Andreopoulos B."/>
            <person name="Pangilinan J."/>
            <person name="Lipzen A."/>
            <person name="Riley R."/>
            <person name="Ahrendt S."/>
            <person name="Ng V."/>
            <person name="Barry K."/>
            <person name="Daum C."/>
            <person name="Grigoriev I.V."/>
            <person name="Hilden K.S."/>
            <person name="Makela M.R."/>
            <person name="de Vries R.P."/>
        </authorList>
    </citation>
    <scope>NUCLEOTIDE SEQUENCE [LARGE SCALE GENOMIC DNA]</scope>
    <source>
        <strain evidence="1">OM18370.1</strain>
    </source>
</reference>